<proteinExistence type="predicted"/>
<dbReference type="SUPFAM" id="SSF55729">
    <property type="entry name" value="Acyl-CoA N-acyltransferases (Nat)"/>
    <property type="match status" value="1"/>
</dbReference>
<protein>
    <recommendedName>
        <fullName evidence="1">N-acetyltransferase domain-containing protein</fullName>
    </recommendedName>
</protein>
<reference evidence="2" key="1">
    <citation type="submission" date="2022-06" db="UniProtKB">
        <authorList>
            <consortium name="EnsemblMetazoa"/>
        </authorList>
    </citation>
    <scope>IDENTIFICATION</scope>
</reference>
<organism evidence="2">
    <name type="scientific">Acyrthosiphon pisum</name>
    <name type="common">Pea aphid</name>
    <dbReference type="NCBI Taxonomy" id="7029"/>
    <lineage>
        <taxon>Eukaryota</taxon>
        <taxon>Metazoa</taxon>
        <taxon>Ecdysozoa</taxon>
        <taxon>Arthropoda</taxon>
        <taxon>Hexapoda</taxon>
        <taxon>Insecta</taxon>
        <taxon>Pterygota</taxon>
        <taxon>Neoptera</taxon>
        <taxon>Paraneoptera</taxon>
        <taxon>Hemiptera</taxon>
        <taxon>Sternorrhyncha</taxon>
        <taxon>Aphidomorpha</taxon>
        <taxon>Aphidoidea</taxon>
        <taxon>Aphididae</taxon>
        <taxon>Macrosiphini</taxon>
        <taxon>Acyrthosiphon</taxon>
    </lineage>
</organism>
<name>A0A8R2HBL0_ACYPI</name>
<sequence length="157" mass="17798">MKVVHTNDINKQVLIDLFIDNWGDDEMVVSSGTYQLSDLPGFVAFDEAEIIGVITYIIRNDQIEIISLDSFRENVGIGSQLLKKLEEISEEKDITKITVITTNDNLNALKFYQKRGYSIIKVISNAVEKARKQKPSIPLLAENGIPIRDEIVLEKYL</sequence>
<accession>A0A8R2HBL0</accession>
<dbReference type="Gene3D" id="3.40.630.30">
    <property type="match status" value="1"/>
</dbReference>
<evidence type="ECO:0000313" key="2">
    <source>
        <dbReference type="EnsemblMetazoa" id="XP_016664464.1"/>
    </source>
</evidence>
<dbReference type="GO" id="GO:0016747">
    <property type="term" value="F:acyltransferase activity, transferring groups other than amino-acyl groups"/>
    <property type="evidence" value="ECO:0007669"/>
    <property type="project" value="InterPro"/>
</dbReference>
<dbReference type="PROSITE" id="PS51186">
    <property type="entry name" value="GNAT"/>
    <property type="match status" value="1"/>
</dbReference>
<dbReference type="AlphaFoldDB" id="A0A8R2HBL0"/>
<dbReference type="InterPro" id="IPR016181">
    <property type="entry name" value="Acyl_CoA_acyltransferase"/>
</dbReference>
<dbReference type="InterPro" id="IPR000182">
    <property type="entry name" value="GNAT_dom"/>
</dbReference>
<evidence type="ECO:0000259" key="1">
    <source>
        <dbReference type="PROSITE" id="PS51186"/>
    </source>
</evidence>
<dbReference type="Pfam" id="PF00583">
    <property type="entry name" value="Acetyltransf_1"/>
    <property type="match status" value="1"/>
</dbReference>
<dbReference type="EnsemblMetazoa" id="XM_016808975.1">
    <property type="protein sequence ID" value="XP_016664464.1"/>
    <property type="gene ID" value="LOC107885353"/>
</dbReference>
<dbReference type="CDD" id="cd04301">
    <property type="entry name" value="NAT_SF"/>
    <property type="match status" value="1"/>
</dbReference>
<feature type="domain" description="N-acetyltransferase" evidence="1">
    <location>
        <begin position="1"/>
        <end position="157"/>
    </location>
</feature>